<accession>A0ABR7I8P6</accession>
<proteinExistence type="predicted"/>
<evidence type="ECO:0000259" key="2">
    <source>
        <dbReference type="Pfam" id="PF11258"/>
    </source>
</evidence>
<evidence type="ECO:0000256" key="1">
    <source>
        <dbReference type="SAM" id="MobiDB-lite"/>
    </source>
</evidence>
<organism evidence="4 5">
    <name type="scientific">Roseburia yibonii</name>
    <dbReference type="NCBI Taxonomy" id="2763063"/>
    <lineage>
        <taxon>Bacteria</taxon>
        <taxon>Bacillati</taxon>
        <taxon>Bacillota</taxon>
        <taxon>Clostridia</taxon>
        <taxon>Lachnospirales</taxon>
        <taxon>Lachnospiraceae</taxon>
        <taxon>Roseburia</taxon>
    </lineage>
</organism>
<protein>
    <submittedName>
        <fullName evidence="4">DUF3048 domain-containing protein</fullName>
    </submittedName>
</protein>
<dbReference type="InterPro" id="IPR023158">
    <property type="entry name" value="YerB-like_sf"/>
</dbReference>
<dbReference type="Pfam" id="PF17479">
    <property type="entry name" value="DUF3048_C"/>
    <property type="match status" value="1"/>
</dbReference>
<dbReference type="RefSeq" id="WP_186981745.1">
    <property type="nucleotide sequence ID" value="NZ_JACOQH010000002.1"/>
</dbReference>
<comment type="caution">
    <text evidence="4">The sequence shown here is derived from an EMBL/GenBank/DDBJ whole genome shotgun (WGS) entry which is preliminary data.</text>
</comment>
<dbReference type="Gene3D" id="3.50.90.10">
    <property type="entry name" value="YerB-like"/>
    <property type="match status" value="1"/>
</dbReference>
<feature type="region of interest" description="Disordered" evidence="1">
    <location>
        <begin position="22"/>
        <end position="57"/>
    </location>
</feature>
<evidence type="ECO:0000313" key="5">
    <source>
        <dbReference type="Proteomes" id="UP000621540"/>
    </source>
</evidence>
<feature type="domain" description="DUF3048" evidence="2">
    <location>
        <begin position="64"/>
        <end position="207"/>
    </location>
</feature>
<dbReference type="PROSITE" id="PS51257">
    <property type="entry name" value="PROKAR_LIPOPROTEIN"/>
    <property type="match status" value="1"/>
</dbReference>
<feature type="domain" description="DUF3048" evidence="3">
    <location>
        <begin position="247"/>
        <end position="354"/>
    </location>
</feature>
<name>A0ABR7I8P6_9FIRM</name>
<feature type="compositionally biased region" description="Acidic residues" evidence="1">
    <location>
        <begin position="41"/>
        <end position="51"/>
    </location>
</feature>
<evidence type="ECO:0000313" key="4">
    <source>
        <dbReference type="EMBL" id="MBC5753253.1"/>
    </source>
</evidence>
<evidence type="ECO:0000259" key="3">
    <source>
        <dbReference type="Pfam" id="PF17479"/>
    </source>
</evidence>
<dbReference type="SUPFAM" id="SSF159774">
    <property type="entry name" value="YerB-like"/>
    <property type="match status" value="1"/>
</dbReference>
<sequence>MKKYVNAVLLAALGCTVLSGCGKSEAKPQETTETVAAETNAESDAEPETEAEAVSPEGMARNNLTGEWISADAAAKRPLALMIENTREAWPHYGIENADIVYECPVEGSITRYMALFQDYSGMDRIGNVRSCRPYYVDFASEYDAIYAHFGECIFAFDILEKIDDLDALEGQVENLAFYRTSDMNAPHNAYVSADGIDAAIAYKGYSTTMADGFGEHYNFANDDETVSLDNGYDAVVVEPGYRIDKPWFVYNPSDGLYYRYAFGSEEKDAVTGDQLAYNNIILQGVNYTMYTGSGTQFDDKYLNIDCYSGGTGQYVTNGKAIDITWSKDSLTSPTRYFDADGNEIKVNQGKTWVCVVLNEDADRVHFYGSEDEFNNRSAE</sequence>
<dbReference type="Proteomes" id="UP000621540">
    <property type="component" value="Unassembled WGS sequence"/>
</dbReference>
<dbReference type="InterPro" id="IPR035328">
    <property type="entry name" value="DUF3048_C"/>
</dbReference>
<keyword evidence="5" id="KW-1185">Reference proteome</keyword>
<feature type="compositionally biased region" description="Low complexity" evidence="1">
    <location>
        <begin position="31"/>
        <end position="40"/>
    </location>
</feature>
<gene>
    <name evidence="4" type="ORF">H8Z76_04270</name>
</gene>
<dbReference type="InterPro" id="IPR021416">
    <property type="entry name" value="DUF3048_N"/>
</dbReference>
<dbReference type="EMBL" id="JACOQH010000002">
    <property type="protein sequence ID" value="MBC5753253.1"/>
    <property type="molecule type" value="Genomic_DNA"/>
</dbReference>
<dbReference type="Pfam" id="PF11258">
    <property type="entry name" value="DUF3048"/>
    <property type="match status" value="1"/>
</dbReference>
<reference evidence="4 5" key="1">
    <citation type="submission" date="2020-08" db="EMBL/GenBank/DDBJ databases">
        <title>Genome public.</title>
        <authorList>
            <person name="Liu C."/>
            <person name="Sun Q."/>
        </authorList>
    </citation>
    <scope>NUCLEOTIDE SEQUENCE [LARGE SCALE GENOMIC DNA]</scope>
    <source>
        <strain evidence="4 5">BX0805</strain>
    </source>
</reference>